<evidence type="ECO:0000313" key="2">
    <source>
        <dbReference type="Proteomes" id="UP000244174"/>
    </source>
</evidence>
<sequence length="224" mass="26504">MLKKIFVFILILLSLASCDKKIDQLEFEKQVAYEIFPQLLDSLHEDTRLNIAPIISKYKKVDTLSGEWFFDKEKVLEEIERRKQILYKDSVKLITAISDSTYLLKKRNASLLLKHFNSNRLTPDTTNLDFKYQIDLDKLKADEKIDFKYASNFPRFREFWTTDYDFYMNAIFSMSRIRFDSSFSYGVLKCGYGTGYLNSGGYRVYIKKVQGRWIIDEMDLISRS</sequence>
<dbReference type="AlphaFoldDB" id="A0A2T6AI36"/>
<proteinExistence type="predicted"/>
<name>A0A2T6AI36_9FLAO</name>
<keyword evidence="2" id="KW-1185">Reference proteome</keyword>
<dbReference type="RefSeq" id="WP_108171901.1">
    <property type="nucleotide sequence ID" value="NZ_QBKQ01000002.1"/>
</dbReference>
<dbReference type="PROSITE" id="PS51257">
    <property type="entry name" value="PROKAR_LIPOPROTEIN"/>
    <property type="match status" value="1"/>
</dbReference>
<dbReference type="EMBL" id="QBKQ01000002">
    <property type="protein sequence ID" value="PTX43476.1"/>
    <property type="molecule type" value="Genomic_DNA"/>
</dbReference>
<comment type="caution">
    <text evidence="1">The sequence shown here is derived from an EMBL/GenBank/DDBJ whole genome shotgun (WGS) entry which is preliminary data.</text>
</comment>
<gene>
    <name evidence="1" type="ORF">C8P64_2004</name>
</gene>
<protein>
    <submittedName>
        <fullName evidence="1">Uncharacterized protein</fullName>
    </submittedName>
</protein>
<evidence type="ECO:0000313" key="1">
    <source>
        <dbReference type="EMBL" id="PTX43476.1"/>
    </source>
</evidence>
<dbReference type="OrthoDB" id="1048413at2"/>
<accession>A0A2T6AI36</accession>
<organism evidence="1 2">
    <name type="scientific">Christiangramia gaetbulicola</name>
    <dbReference type="NCBI Taxonomy" id="703340"/>
    <lineage>
        <taxon>Bacteria</taxon>
        <taxon>Pseudomonadati</taxon>
        <taxon>Bacteroidota</taxon>
        <taxon>Flavobacteriia</taxon>
        <taxon>Flavobacteriales</taxon>
        <taxon>Flavobacteriaceae</taxon>
        <taxon>Christiangramia</taxon>
    </lineage>
</organism>
<reference evidence="1 2" key="1">
    <citation type="submission" date="2018-04" db="EMBL/GenBank/DDBJ databases">
        <title>Genomic Encyclopedia of Archaeal and Bacterial Type Strains, Phase II (KMG-II): from individual species to whole genera.</title>
        <authorList>
            <person name="Goeker M."/>
        </authorList>
    </citation>
    <scope>NUCLEOTIDE SEQUENCE [LARGE SCALE GENOMIC DNA]</scope>
    <source>
        <strain evidence="1 2">DSM 23082</strain>
    </source>
</reference>
<dbReference type="Proteomes" id="UP000244174">
    <property type="component" value="Unassembled WGS sequence"/>
</dbReference>